<dbReference type="STRING" id="188477.A0A3S1A2Z7"/>
<evidence type="ECO:0000256" key="1">
    <source>
        <dbReference type="SAM" id="MobiDB-lite"/>
    </source>
</evidence>
<dbReference type="Proteomes" id="UP000271974">
    <property type="component" value="Unassembled WGS sequence"/>
</dbReference>
<dbReference type="SMART" id="SM00028">
    <property type="entry name" value="TPR"/>
    <property type="match status" value="4"/>
</dbReference>
<dbReference type="PANTHER" id="PTHR28654">
    <property type="entry name" value="AXIN INTERACTOR, DORSALIZATION-ASSOCIATED PROTEIN"/>
    <property type="match status" value="1"/>
</dbReference>
<name>A0A3S1A2Z7_ELYCH</name>
<dbReference type="SUPFAM" id="SSF48452">
    <property type="entry name" value="TPR-like"/>
    <property type="match status" value="2"/>
</dbReference>
<keyword evidence="3" id="KW-1185">Reference proteome</keyword>
<comment type="caution">
    <text evidence="2">The sequence shown here is derived from an EMBL/GenBank/DDBJ whole genome shotgun (WGS) entry which is preliminary data.</text>
</comment>
<evidence type="ECO:0000313" key="2">
    <source>
        <dbReference type="EMBL" id="RUS81397.1"/>
    </source>
</evidence>
<dbReference type="EMBL" id="RQTK01000339">
    <property type="protein sequence ID" value="RUS81397.1"/>
    <property type="molecule type" value="Genomic_DNA"/>
</dbReference>
<dbReference type="CDD" id="cd24142">
    <property type="entry name" value="ACL4-like"/>
    <property type="match status" value="1"/>
</dbReference>
<dbReference type="OrthoDB" id="1914839at2759"/>
<dbReference type="GO" id="GO:0035091">
    <property type="term" value="F:phosphatidylinositol binding"/>
    <property type="evidence" value="ECO:0007669"/>
    <property type="project" value="TreeGrafter"/>
</dbReference>
<reference evidence="2 3" key="1">
    <citation type="submission" date="2019-01" db="EMBL/GenBank/DDBJ databases">
        <title>A draft genome assembly of the solar-powered sea slug Elysia chlorotica.</title>
        <authorList>
            <person name="Cai H."/>
            <person name="Li Q."/>
            <person name="Fang X."/>
            <person name="Li J."/>
            <person name="Curtis N.E."/>
            <person name="Altenburger A."/>
            <person name="Shibata T."/>
            <person name="Feng M."/>
            <person name="Maeda T."/>
            <person name="Schwartz J.A."/>
            <person name="Shigenobu S."/>
            <person name="Lundholm N."/>
            <person name="Nishiyama T."/>
            <person name="Yang H."/>
            <person name="Hasebe M."/>
            <person name="Li S."/>
            <person name="Pierce S.K."/>
            <person name="Wang J."/>
        </authorList>
    </citation>
    <scope>NUCLEOTIDE SEQUENCE [LARGE SCALE GENOMIC DNA]</scope>
    <source>
        <strain evidence="2">EC2010</strain>
        <tissue evidence="2">Whole organism of an adult</tissue>
    </source>
</reference>
<feature type="compositionally biased region" description="Acidic residues" evidence="1">
    <location>
        <begin position="364"/>
        <end position="379"/>
    </location>
</feature>
<protein>
    <submittedName>
        <fullName evidence="2">Uncharacterized protein</fullName>
    </submittedName>
</protein>
<dbReference type="PANTHER" id="PTHR28654:SF1">
    <property type="entry name" value="AXIN INTERACTOR, DORSALIZATION-ASSOCIATED PROTEIN"/>
    <property type="match status" value="1"/>
</dbReference>
<organism evidence="2 3">
    <name type="scientific">Elysia chlorotica</name>
    <name type="common">Eastern emerald elysia</name>
    <name type="synonym">Sea slug</name>
    <dbReference type="NCBI Taxonomy" id="188477"/>
    <lineage>
        <taxon>Eukaryota</taxon>
        <taxon>Metazoa</taxon>
        <taxon>Spiralia</taxon>
        <taxon>Lophotrochozoa</taxon>
        <taxon>Mollusca</taxon>
        <taxon>Gastropoda</taxon>
        <taxon>Heterobranchia</taxon>
        <taxon>Euthyneura</taxon>
        <taxon>Panpulmonata</taxon>
        <taxon>Sacoglossa</taxon>
        <taxon>Placobranchoidea</taxon>
        <taxon>Plakobranchidae</taxon>
        <taxon>Elysia</taxon>
    </lineage>
</organism>
<dbReference type="GO" id="GO:0048264">
    <property type="term" value="P:determination of ventral identity"/>
    <property type="evidence" value="ECO:0007669"/>
    <property type="project" value="TreeGrafter"/>
</dbReference>
<dbReference type="InterPro" id="IPR019734">
    <property type="entry name" value="TPR_rpt"/>
</dbReference>
<feature type="compositionally biased region" description="Basic and acidic residues" evidence="1">
    <location>
        <begin position="14"/>
        <end position="36"/>
    </location>
</feature>
<evidence type="ECO:0000313" key="3">
    <source>
        <dbReference type="Proteomes" id="UP000271974"/>
    </source>
</evidence>
<dbReference type="Gene3D" id="1.25.40.10">
    <property type="entry name" value="Tetratricopeptide repeat domain"/>
    <property type="match status" value="3"/>
</dbReference>
<dbReference type="AlphaFoldDB" id="A0A3S1A2Z7"/>
<gene>
    <name evidence="2" type="ORF">EGW08_010835</name>
</gene>
<feature type="compositionally biased region" description="Basic residues" evidence="1">
    <location>
        <begin position="1"/>
        <end position="11"/>
    </location>
</feature>
<proteinExistence type="predicted"/>
<dbReference type="InterPro" id="IPR011990">
    <property type="entry name" value="TPR-like_helical_dom_sf"/>
</dbReference>
<sequence>MGRRNVKRKQMKPPSERKKEVKENSKENGLNEKAGDTKTPQPHSIEKLLDKAEQFIDEFKYELAQKFCQRALELEPDNVRALETSASLLLELGDVESAKHCLGRAVQVSPENGFSKYMTLGQLMEGATAVQCYQKGVELMLAEKEKRQAEEVAAACSDDRPVTDRDISSAYCAIAELYLTDLCFDEMAEEKCKDFVEKAIAVDSENAEAFQLKANFLMSKDEKEEARDCIKKSVAMWLPKLQAVDSGTIADEDFDPVEVCPIPFTTRVQCGKILTELGEYEMATDVLETLLDEDDEVPDVWYLLGWANYLQGAEYYSNSRHYLQKGKEVYHKVKHTDASLLEHLEELLKELGPEEESTNNNDEVPAEIESSDEEEMDHC</sequence>
<feature type="region of interest" description="Disordered" evidence="1">
    <location>
        <begin position="350"/>
        <end position="379"/>
    </location>
</feature>
<dbReference type="Pfam" id="PF14559">
    <property type="entry name" value="TPR_19"/>
    <property type="match status" value="1"/>
</dbReference>
<accession>A0A3S1A2Z7</accession>
<feature type="region of interest" description="Disordered" evidence="1">
    <location>
        <begin position="1"/>
        <end position="43"/>
    </location>
</feature>
<dbReference type="GO" id="GO:0016020">
    <property type="term" value="C:membrane"/>
    <property type="evidence" value="ECO:0007669"/>
    <property type="project" value="TreeGrafter"/>
</dbReference>